<protein>
    <submittedName>
        <fullName evidence="1">Phage tail protein</fullName>
    </submittedName>
</protein>
<dbReference type="AlphaFoldDB" id="A0A5N4WVQ4"/>
<sequence>MKKVKSVQGDTIDLICWRYYGRTAGVTETVLEYNPDLAEQGPILTLGTEVILPDIPTQQQTTKTINLWD</sequence>
<gene>
    <name evidence="1" type="ORF">F4W09_02110</name>
</gene>
<reference evidence="1 2" key="1">
    <citation type="submission" date="2019-09" db="EMBL/GenBank/DDBJ databases">
        <title>Draft genome sequence of Acinetobacter tandoii W4-4-4 isolated from environmental water sample.</title>
        <authorList>
            <person name="Wee S.K."/>
            <person name="Yan B."/>
            <person name="Mustaffa S.B."/>
            <person name="Yap E.P.H."/>
        </authorList>
    </citation>
    <scope>NUCLEOTIDE SEQUENCE [LARGE SCALE GENOMIC DNA]</scope>
    <source>
        <strain evidence="1 2">W4-4-4</strain>
    </source>
</reference>
<organism evidence="1 2">
    <name type="scientific">Acinetobacter tandoii</name>
    <dbReference type="NCBI Taxonomy" id="202954"/>
    <lineage>
        <taxon>Bacteria</taxon>
        <taxon>Pseudomonadati</taxon>
        <taxon>Pseudomonadota</taxon>
        <taxon>Gammaproteobacteria</taxon>
        <taxon>Moraxellales</taxon>
        <taxon>Moraxellaceae</taxon>
        <taxon>Acinetobacter</taxon>
    </lineage>
</organism>
<dbReference type="Proteomes" id="UP000325788">
    <property type="component" value="Unassembled WGS sequence"/>
</dbReference>
<accession>A0A5N4WVQ4</accession>
<dbReference type="RefSeq" id="WP_044738533.1">
    <property type="nucleotide sequence ID" value="NZ_VXLD01000001.1"/>
</dbReference>
<evidence type="ECO:0000313" key="2">
    <source>
        <dbReference type="Proteomes" id="UP000325788"/>
    </source>
</evidence>
<comment type="caution">
    <text evidence="1">The sequence shown here is derived from an EMBL/GenBank/DDBJ whole genome shotgun (WGS) entry which is preliminary data.</text>
</comment>
<dbReference type="EMBL" id="VXLD01000001">
    <property type="protein sequence ID" value="KAB1859939.1"/>
    <property type="molecule type" value="Genomic_DNA"/>
</dbReference>
<dbReference type="InterPro" id="IPR008861">
    <property type="entry name" value="GpX-like"/>
</dbReference>
<evidence type="ECO:0000313" key="1">
    <source>
        <dbReference type="EMBL" id="KAB1859939.1"/>
    </source>
</evidence>
<proteinExistence type="predicted"/>
<dbReference type="Pfam" id="PF05489">
    <property type="entry name" value="Phage_tail_X"/>
    <property type="match status" value="1"/>
</dbReference>
<name>A0A5N4WVQ4_9GAMM</name>